<dbReference type="AlphaFoldDB" id="A0A5N6Z3Q2"/>
<accession>A0A5N6Z3Q2</accession>
<keyword evidence="3" id="KW-1185">Reference proteome</keyword>
<keyword evidence="1" id="KW-1133">Transmembrane helix</keyword>
<keyword evidence="1" id="KW-0472">Membrane</keyword>
<reference evidence="3" key="1">
    <citation type="submission" date="2019-04" db="EMBL/GenBank/DDBJ databases">
        <title>Friends and foes A comparative genomics studyof 23 Aspergillus species from section Flavi.</title>
        <authorList>
            <consortium name="DOE Joint Genome Institute"/>
            <person name="Kjaerbolling I."/>
            <person name="Vesth T."/>
            <person name="Frisvad J.C."/>
            <person name="Nybo J.L."/>
            <person name="Theobald S."/>
            <person name="Kildgaard S."/>
            <person name="Isbrandt T."/>
            <person name="Kuo A."/>
            <person name="Sato A."/>
            <person name="Lyhne E.K."/>
            <person name="Kogle M.E."/>
            <person name="Wiebenga A."/>
            <person name="Kun R.S."/>
            <person name="Lubbers R.J."/>
            <person name="Makela M.R."/>
            <person name="Barry K."/>
            <person name="Chovatia M."/>
            <person name="Clum A."/>
            <person name="Daum C."/>
            <person name="Haridas S."/>
            <person name="He G."/>
            <person name="LaButti K."/>
            <person name="Lipzen A."/>
            <person name="Mondo S."/>
            <person name="Riley R."/>
            <person name="Salamov A."/>
            <person name="Simmons B.A."/>
            <person name="Magnuson J.K."/>
            <person name="Henrissat B."/>
            <person name="Mortensen U.H."/>
            <person name="Larsen T.O."/>
            <person name="Devries R.P."/>
            <person name="Grigoriev I.V."/>
            <person name="Machida M."/>
            <person name="Baker S.E."/>
            <person name="Andersen M.R."/>
        </authorList>
    </citation>
    <scope>NUCLEOTIDE SEQUENCE [LARGE SCALE GENOMIC DNA]</scope>
    <source>
        <strain evidence="3">CBS 553.77</strain>
    </source>
</reference>
<gene>
    <name evidence="2" type="ORF">BDV28DRAFT_138772</name>
</gene>
<evidence type="ECO:0000256" key="1">
    <source>
        <dbReference type="SAM" id="Phobius"/>
    </source>
</evidence>
<dbReference type="EMBL" id="ML739214">
    <property type="protein sequence ID" value="KAE8350610.1"/>
    <property type="molecule type" value="Genomic_DNA"/>
</dbReference>
<feature type="transmembrane region" description="Helical" evidence="1">
    <location>
        <begin position="31"/>
        <end position="54"/>
    </location>
</feature>
<name>A0A5N6Z3Q2_9EURO</name>
<organism evidence="2 3">
    <name type="scientific">Aspergillus coremiiformis</name>
    <dbReference type="NCBI Taxonomy" id="138285"/>
    <lineage>
        <taxon>Eukaryota</taxon>
        <taxon>Fungi</taxon>
        <taxon>Dikarya</taxon>
        <taxon>Ascomycota</taxon>
        <taxon>Pezizomycotina</taxon>
        <taxon>Eurotiomycetes</taxon>
        <taxon>Eurotiomycetidae</taxon>
        <taxon>Eurotiales</taxon>
        <taxon>Aspergillaceae</taxon>
        <taxon>Aspergillus</taxon>
        <taxon>Aspergillus subgen. Circumdati</taxon>
    </lineage>
</organism>
<dbReference type="Proteomes" id="UP000327118">
    <property type="component" value="Unassembled WGS sequence"/>
</dbReference>
<evidence type="ECO:0000313" key="3">
    <source>
        <dbReference type="Proteomes" id="UP000327118"/>
    </source>
</evidence>
<proteinExistence type="predicted"/>
<sequence length="70" mass="7970">MAGHCFVKRSCSGYSTFPAFKGWLLDFYSRFLLFSISSLPSVFPMKYYIVYLACLKAASSLRLFIHLACP</sequence>
<keyword evidence="1" id="KW-0812">Transmembrane</keyword>
<protein>
    <submittedName>
        <fullName evidence="2">Uncharacterized protein</fullName>
    </submittedName>
</protein>
<evidence type="ECO:0000313" key="2">
    <source>
        <dbReference type="EMBL" id="KAE8350610.1"/>
    </source>
</evidence>